<feature type="region of interest" description="Disordered" evidence="1">
    <location>
        <begin position="88"/>
        <end position="166"/>
    </location>
</feature>
<proteinExistence type="predicted"/>
<feature type="non-terminal residue" evidence="2">
    <location>
        <position position="1"/>
    </location>
</feature>
<keyword evidence="3" id="KW-1185">Reference proteome</keyword>
<accession>A0ABY7FSS4</accession>
<name>A0ABY7FSS4_MYAAR</name>
<dbReference type="EMBL" id="CP111024">
    <property type="protein sequence ID" value="WAR23914.1"/>
    <property type="molecule type" value="Genomic_DNA"/>
</dbReference>
<evidence type="ECO:0000313" key="2">
    <source>
        <dbReference type="EMBL" id="WAR23914.1"/>
    </source>
</evidence>
<dbReference type="Pfam" id="PF04641">
    <property type="entry name" value="Rtf2"/>
    <property type="match status" value="2"/>
</dbReference>
<dbReference type="PANTHER" id="PTHR12775">
    <property type="entry name" value="PROTEIN C20ORF43 HOMOLOG"/>
    <property type="match status" value="1"/>
</dbReference>
<sequence>LYNKECALEFLIDRSKFECAPSFEYLRGLKDLKQLNLTGNRSYARPKSDKGDGYCGKPFQEGDVIVLNGTEEEVDQLRSRMEERRLQQKLEKKAKKAKKHKAETATSDSAAECGPSTSKQARLEQPVNGDTKLTNGSKVSKVVANDNKKLTNGSKGSKTLANGTTVRNPLLATADLPTTSSSIQKDPKSSAAYKNLFTSCDRAKRQMKGHWVTSNPYWM</sequence>
<reference evidence="2" key="1">
    <citation type="submission" date="2022-11" db="EMBL/GenBank/DDBJ databases">
        <title>Centuries of genome instability and evolution in soft-shell clam transmissible cancer (bioRxiv).</title>
        <authorList>
            <person name="Hart S.F.M."/>
            <person name="Yonemitsu M.A."/>
            <person name="Giersch R.M."/>
            <person name="Beal B.F."/>
            <person name="Arriagada G."/>
            <person name="Davis B.W."/>
            <person name="Ostrander E.A."/>
            <person name="Goff S.P."/>
            <person name="Metzger M.J."/>
        </authorList>
    </citation>
    <scope>NUCLEOTIDE SEQUENCE</scope>
    <source>
        <strain evidence="2">MELC-2E11</strain>
        <tissue evidence="2">Siphon/mantle</tissue>
    </source>
</reference>
<feature type="compositionally biased region" description="Polar residues" evidence="1">
    <location>
        <begin position="150"/>
        <end position="166"/>
    </location>
</feature>
<dbReference type="PANTHER" id="PTHR12775:SF0">
    <property type="entry name" value="REPLICATION TERMINATION FACTOR 2"/>
    <property type="match status" value="1"/>
</dbReference>
<feature type="compositionally biased region" description="Basic residues" evidence="1">
    <location>
        <begin position="92"/>
        <end position="101"/>
    </location>
</feature>
<dbReference type="Proteomes" id="UP001164746">
    <property type="component" value="Chromosome 13"/>
</dbReference>
<gene>
    <name evidence="2" type="ORF">MAR_037583</name>
</gene>
<evidence type="ECO:0000256" key="1">
    <source>
        <dbReference type="SAM" id="MobiDB-lite"/>
    </source>
</evidence>
<organism evidence="2 3">
    <name type="scientific">Mya arenaria</name>
    <name type="common">Soft-shell clam</name>
    <dbReference type="NCBI Taxonomy" id="6604"/>
    <lineage>
        <taxon>Eukaryota</taxon>
        <taxon>Metazoa</taxon>
        <taxon>Spiralia</taxon>
        <taxon>Lophotrochozoa</taxon>
        <taxon>Mollusca</taxon>
        <taxon>Bivalvia</taxon>
        <taxon>Autobranchia</taxon>
        <taxon>Heteroconchia</taxon>
        <taxon>Euheterodonta</taxon>
        <taxon>Imparidentia</taxon>
        <taxon>Neoheterodontei</taxon>
        <taxon>Myida</taxon>
        <taxon>Myoidea</taxon>
        <taxon>Myidae</taxon>
        <taxon>Mya</taxon>
    </lineage>
</organism>
<evidence type="ECO:0000313" key="3">
    <source>
        <dbReference type="Proteomes" id="UP001164746"/>
    </source>
</evidence>
<dbReference type="InterPro" id="IPR006735">
    <property type="entry name" value="Rtf2"/>
</dbReference>
<protein>
    <submittedName>
        <fullName evidence="2">RTF2-like protein</fullName>
    </submittedName>
</protein>